<feature type="compositionally biased region" description="Polar residues" evidence="11">
    <location>
        <begin position="199"/>
        <end position="216"/>
    </location>
</feature>
<organism evidence="12 13">
    <name type="scientific">Mycena metata</name>
    <dbReference type="NCBI Taxonomy" id="1033252"/>
    <lineage>
        <taxon>Eukaryota</taxon>
        <taxon>Fungi</taxon>
        <taxon>Dikarya</taxon>
        <taxon>Basidiomycota</taxon>
        <taxon>Agaricomycotina</taxon>
        <taxon>Agaricomycetes</taxon>
        <taxon>Agaricomycetidae</taxon>
        <taxon>Agaricales</taxon>
        <taxon>Marasmiineae</taxon>
        <taxon>Mycenaceae</taxon>
        <taxon>Mycena</taxon>
    </lineage>
</organism>
<dbReference type="Pfam" id="PF08209">
    <property type="entry name" value="Sgf11"/>
    <property type="match status" value="1"/>
</dbReference>
<feature type="compositionally biased region" description="Polar residues" evidence="11">
    <location>
        <begin position="58"/>
        <end position="70"/>
    </location>
</feature>
<protein>
    <recommendedName>
        <fullName evidence="10">SAGA-associated factor 11</fullName>
    </recommendedName>
</protein>
<dbReference type="Gene3D" id="3.30.160.60">
    <property type="entry name" value="Classic Zinc Finger"/>
    <property type="match status" value="1"/>
</dbReference>
<evidence type="ECO:0000256" key="4">
    <source>
        <dbReference type="ARBA" id="ARBA00022833"/>
    </source>
</evidence>
<evidence type="ECO:0000313" key="12">
    <source>
        <dbReference type="EMBL" id="KAJ7786086.1"/>
    </source>
</evidence>
<dbReference type="GO" id="GO:0070461">
    <property type="term" value="C:SAGA-type complex"/>
    <property type="evidence" value="ECO:0007669"/>
    <property type="project" value="UniProtKB-ARBA"/>
</dbReference>
<dbReference type="GO" id="GO:0008270">
    <property type="term" value="F:zinc ion binding"/>
    <property type="evidence" value="ECO:0007669"/>
    <property type="project" value="UniProtKB-KW"/>
</dbReference>
<evidence type="ECO:0000256" key="10">
    <source>
        <dbReference type="RuleBase" id="RU261113"/>
    </source>
</evidence>
<feature type="compositionally biased region" description="Low complexity" evidence="11">
    <location>
        <begin position="327"/>
        <end position="336"/>
    </location>
</feature>
<dbReference type="GO" id="GO:0006325">
    <property type="term" value="P:chromatin organization"/>
    <property type="evidence" value="ECO:0007669"/>
    <property type="project" value="UniProtKB-KW"/>
</dbReference>
<feature type="compositionally biased region" description="Polar residues" evidence="11">
    <location>
        <begin position="136"/>
        <end position="148"/>
    </location>
</feature>
<keyword evidence="9" id="KW-0539">Nucleus</keyword>
<evidence type="ECO:0000256" key="6">
    <source>
        <dbReference type="ARBA" id="ARBA00023015"/>
    </source>
</evidence>
<feature type="compositionally biased region" description="Low complexity" evidence="11">
    <location>
        <begin position="124"/>
        <end position="133"/>
    </location>
</feature>
<comment type="subcellular location">
    <subcellularLocation>
        <location evidence="1 10">Nucleus</location>
    </subcellularLocation>
</comment>
<comment type="caution">
    <text evidence="12">The sequence shown here is derived from an EMBL/GenBank/DDBJ whole genome shotgun (WGS) entry which is preliminary data.</text>
</comment>
<keyword evidence="6" id="KW-0805">Transcription regulation</keyword>
<feature type="region of interest" description="Disordered" evidence="11">
    <location>
        <begin position="124"/>
        <end position="167"/>
    </location>
</feature>
<dbReference type="AlphaFoldDB" id="A0AAD7KKY6"/>
<feature type="compositionally biased region" description="Polar residues" evidence="11">
    <location>
        <begin position="233"/>
        <end position="244"/>
    </location>
</feature>
<feature type="compositionally biased region" description="Pro residues" evidence="11">
    <location>
        <begin position="301"/>
        <end position="313"/>
    </location>
</feature>
<evidence type="ECO:0000256" key="2">
    <source>
        <dbReference type="ARBA" id="ARBA00022723"/>
    </source>
</evidence>
<dbReference type="InterPro" id="IPR013246">
    <property type="entry name" value="SAGA_su_Sgf11"/>
</dbReference>
<evidence type="ECO:0000256" key="5">
    <source>
        <dbReference type="ARBA" id="ARBA00022853"/>
    </source>
</evidence>
<proteinExistence type="inferred from homology"/>
<keyword evidence="13" id="KW-1185">Reference proteome</keyword>
<keyword evidence="5" id="KW-0156">Chromatin regulator</keyword>
<feature type="region of interest" description="Disordered" evidence="11">
    <location>
        <begin position="55"/>
        <end position="89"/>
    </location>
</feature>
<comment type="similarity">
    <text evidence="10">Belongs to the SGF11 family.</text>
</comment>
<name>A0AAD7KKY6_9AGAR</name>
<dbReference type="EMBL" id="JARKIB010000001">
    <property type="protein sequence ID" value="KAJ7786086.1"/>
    <property type="molecule type" value="Genomic_DNA"/>
</dbReference>
<feature type="region of interest" description="Disordered" evidence="11">
    <location>
        <begin position="194"/>
        <end position="336"/>
    </location>
</feature>
<feature type="compositionally biased region" description="Low complexity" evidence="11">
    <location>
        <begin position="260"/>
        <end position="290"/>
    </location>
</feature>
<evidence type="ECO:0000256" key="3">
    <source>
        <dbReference type="ARBA" id="ARBA00022771"/>
    </source>
</evidence>
<dbReference type="GO" id="GO:0005634">
    <property type="term" value="C:nucleus"/>
    <property type="evidence" value="ECO:0007669"/>
    <property type="project" value="UniProtKB-SubCell"/>
</dbReference>
<sequence>MPKSQKEETLAALGTRIFSAMLEDLVMDVTLQSHHETARSRSICPVCKTRCSSVHPPTHSQVASQSLPSRPSTPAANGSGGTGTSTPTKSDGNLYLECVNCSRQIASNRYAPHLSSCMGLGTTRRGAARGGAAKSKQPSEAGGSSSPEALSDEGGTPKGKGKAKTKRPGNPMFFYSIFVLIIEVDEADFHLKRKRPDSPQLTPNKKQKKQTTSGSPVSRIKAGNDISGVPGSAQHSPSTNSHSKVPSKLRDSSTASLVERSSTPSSRFSSPAADSPMSSSYSNQSPSLGSTSKSIRIKPPNIVPPKQRTPPRPIVDDFLLDDGGDETGSSTDTDSE</sequence>
<keyword evidence="3" id="KW-0863">Zinc-finger</keyword>
<evidence type="ECO:0000256" key="7">
    <source>
        <dbReference type="ARBA" id="ARBA00023159"/>
    </source>
</evidence>
<reference evidence="12" key="1">
    <citation type="submission" date="2023-03" db="EMBL/GenBank/DDBJ databases">
        <title>Massive genome expansion in bonnet fungi (Mycena s.s.) driven by repeated elements and novel gene families across ecological guilds.</title>
        <authorList>
            <consortium name="Lawrence Berkeley National Laboratory"/>
            <person name="Harder C.B."/>
            <person name="Miyauchi S."/>
            <person name="Viragh M."/>
            <person name="Kuo A."/>
            <person name="Thoen E."/>
            <person name="Andreopoulos B."/>
            <person name="Lu D."/>
            <person name="Skrede I."/>
            <person name="Drula E."/>
            <person name="Henrissat B."/>
            <person name="Morin E."/>
            <person name="Kohler A."/>
            <person name="Barry K."/>
            <person name="LaButti K."/>
            <person name="Morin E."/>
            <person name="Salamov A."/>
            <person name="Lipzen A."/>
            <person name="Mereny Z."/>
            <person name="Hegedus B."/>
            <person name="Baldrian P."/>
            <person name="Stursova M."/>
            <person name="Weitz H."/>
            <person name="Taylor A."/>
            <person name="Grigoriev I.V."/>
            <person name="Nagy L.G."/>
            <person name="Martin F."/>
            <person name="Kauserud H."/>
        </authorList>
    </citation>
    <scope>NUCLEOTIDE SEQUENCE</scope>
    <source>
        <strain evidence="12">CBHHK182m</strain>
    </source>
</reference>
<evidence type="ECO:0000256" key="1">
    <source>
        <dbReference type="ARBA" id="ARBA00004123"/>
    </source>
</evidence>
<gene>
    <name evidence="12" type="ORF">B0H16DRAFT_17107</name>
</gene>
<keyword evidence="8" id="KW-0804">Transcription</keyword>
<keyword evidence="4" id="KW-0862">Zinc</keyword>
<evidence type="ECO:0000313" key="13">
    <source>
        <dbReference type="Proteomes" id="UP001215598"/>
    </source>
</evidence>
<evidence type="ECO:0000256" key="11">
    <source>
        <dbReference type="SAM" id="MobiDB-lite"/>
    </source>
</evidence>
<keyword evidence="2" id="KW-0479">Metal-binding</keyword>
<dbReference type="Proteomes" id="UP001215598">
    <property type="component" value="Unassembled WGS sequence"/>
</dbReference>
<keyword evidence="7 10" id="KW-0010">Activator</keyword>
<evidence type="ECO:0000256" key="9">
    <source>
        <dbReference type="ARBA" id="ARBA00023242"/>
    </source>
</evidence>
<accession>A0AAD7KKY6</accession>
<evidence type="ECO:0000256" key="8">
    <source>
        <dbReference type="ARBA" id="ARBA00023163"/>
    </source>
</evidence>